<dbReference type="CDD" id="cd00761">
    <property type="entry name" value="Glyco_tranf_GTA_type"/>
    <property type="match status" value="1"/>
</dbReference>
<proteinExistence type="predicted"/>
<keyword evidence="5" id="KW-1185">Reference proteome</keyword>
<dbReference type="AlphaFoldDB" id="A0A0B4DE61"/>
<dbReference type="InterPro" id="IPR001173">
    <property type="entry name" value="Glyco_trans_2-like"/>
</dbReference>
<dbReference type="Pfam" id="PF00535">
    <property type="entry name" value="Glycos_transf_2"/>
    <property type="match status" value="1"/>
</dbReference>
<comment type="caution">
    <text evidence="4">The sequence shown here is derived from an EMBL/GenBank/DDBJ whole genome shotgun (WGS) entry which is preliminary data.</text>
</comment>
<sequence length="316" mass="36415">MALSISVIIPVYNAAQFLEKAVHSALQFEEVKEILLIEDASQDHSLSICEKLVAEDSRIKLYQHPDKGNHGAGATRNLGLEKAQSEFITFLDSDDYYLPNRFDAEKSMFNNPNIEGVFGAIGVEYLSEKGKEEFQNKFKDTTLTTVNYHAEGEEVFKGLLGLTAKTFGTFFHLNTLTLKKSALQKHDLRFNEKLRVHQDSDFIIKLAYLSHLKSGIIDEAIAIRGVHDDNRITKIKPYSKKFYQNNLLLHQSLYEWSIAEKLNLSYSKRIQLNYLSFKIANETGFNKYFSYFINCIKYPELLKTRYRFHALMKPTI</sequence>
<dbReference type="SUPFAM" id="SSF53448">
    <property type="entry name" value="Nucleotide-diphospho-sugar transferases"/>
    <property type="match status" value="1"/>
</dbReference>
<dbReference type="Proteomes" id="UP000031167">
    <property type="component" value="Unassembled WGS sequence"/>
</dbReference>
<reference evidence="4 5" key="1">
    <citation type="submission" date="2014-12" db="EMBL/GenBank/DDBJ databases">
        <title>Genome sequencing of Chryseobacterium taiwanense TPW19.</title>
        <authorList>
            <person name="Tan P.W."/>
            <person name="Chan K.-G."/>
        </authorList>
    </citation>
    <scope>NUCLEOTIDE SEQUENCE [LARGE SCALE GENOMIC DNA]</scope>
    <source>
        <strain evidence="4 5">TPW19</strain>
    </source>
</reference>
<evidence type="ECO:0000256" key="2">
    <source>
        <dbReference type="ARBA" id="ARBA00022679"/>
    </source>
</evidence>
<dbReference type="Gene3D" id="3.90.550.10">
    <property type="entry name" value="Spore Coat Polysaccharide Biosynthesis Protein SpsA, Chain A"/>
    <property type="match status" value="1"/>
</dbReference>
<feature type="domain" description="Glycosyltransferase 2-like" evidence="3">
    <location>
        <begin position="6"/>
        <end position="134"/>
    </location>
</feature>
<organism evidence="4 5">
    <name type="scientific">Chryseobacterium taiwanense</name>
    <dbReference type="NCBI Taxonomy" id="363331"/>
    <lineage>
        <taxon>Bacteria</taxon>
        <taxon>Pseudomonadati</taxon>
        <taxon>Bacteroidota</taxon>
        <taxon>Flavobacteriia</taxon>
        <taxon>Flavobacteriales</taxon>
        <taxon>Weeksellaceae</taxon>
        <taxon>Chryseobacterium group</taxon>
        <taxon>Chryseobacterium</taxon>
    </lineage>
</organism>
<protein>
    <submittedName>
        <fullName evidence="4">Capsular biosynthesis protein CpsI</fullName>
    </submittedName>
</protein>
<accession>A0A0B4DE61</accession>
<dbReference type="InterPro" id="IPR029044">
    <property type="entry name" value="Nucleotide-diphossugar_trans"/>
</dbReference>
<dbReference type="STRING" id="363331.RM51_00550"/>
<dbReference type="OrthoDB" id="927791at2"/>
<dbReference type="PANTHER" id="PTHR22916">
    <property type="entry name" value="GLYCOSYLTRANSFERASE"/>
    <property type="match status" value="1"/>
</dbReference>
<keyword evidence="2" id="KW-0808">Transferase</keyword>
<keyword evidence="1" id="KW-0328">Glycosyltransferase</keyword>
<evidence type="ECO:0000259" key="3">
    <source>
        <dbReference type="Pfam" id="PF00535"/>
    </source>
</evidence>
<evidence type="ECO:0000313" key="5">
    <source>
        <dbReference type="Proteomes" id="UP000031167"/>
    </source>
</evidence>
<gene>
    <name evidence="4" type="ORF">RM51_00550</name>
</gene>
<name>A0A0B4DE61_9FLAO</name>
<dbReference type="EMBL" id="JWTA01000001">
    <property type="protein sequence ID" value="KIC64986.1"/>
    <property type="molecule type" value="Genomic_DNA"/>
</dbReference>
<evidence type="ECO:0000313" key="4">
    <source>
        <dbReference type="EMBL" id="KIC64986.1"/>
    </source>
</evidence>
<dbReference type="RefSeq" id="WP_039363845.1">
    <property type="nucleotide sequence ID" value="NZ_JWTA01000001.1"/>
</dbReference>
<dbReference type="PANTHER" id="PTHR22916:SF51">
    <property type="entry name" value="GLYCOSYLTRANSFERASE EPSH-RELATED"/>
    <property type="match status" value="1"/>
</dbReference>
<evidence type="ECO:0000256" key="1">
    <source>
        <dbReference type="ARBA" id="ARBA00022676"/>
    </source>
</evidence>
<dbReference type="GO" id="GO:0016758">
    <property type="term" value="F:hexosyltransferase activity"/>
    <property type="evidence" value="ECO:0007669"/>
    <property type="project" value="UniProtKB-ARBA"/>
</dbReference>